<accession>Q4JIN7</accession>
<organism evidence="2">
    <name type="scientific">uncultured bacterium BAC10-10</name>
    <dbReference type="NCBI Taxonomy" id="333372"/>
    <lineage>
        <taxon>Bacteria</taxon>
        <taxon>environmental samples</taxon>
    </lineage>
</organism>
<keyword evidence="1" id="KW-0732">Signal</keyword>
<proteinExistence type="predicted"/>
<sequence>MFITKKHIPRRTFLRGAGVTLALPLLDSMVPAATLLAQTAASPKPRFVATFIPHGASPGYHLPAGVTLPASTLTEGKLTEMPFIYKSLEPWMNQAVLLNGMHCRSAEAPPGQSPADHWVASAYLCANKPKRTAGADIYNGTTIDQMIAQKIGQDTLMPSMQMAVEDPGANSSNCGEGYSCAYTNSISWSSPTTPLPMELNPQVSFERMFGDGSTTAERAARREQDRSILDSLTGSLSRLRTNISAADRARLDEYAQDVREIERRLQIAKKAATDAPAESTVPVGVPESFDEHIKLQFDLMALAFRGDITRVGTMLYARDLTSRNYPDSGVLVSFHGGSHHGEDPKRMKEYSVMNQYHVSMLAHFVDKLSKTPDGDGSLLDHSLIMYGTNMGNSNQHRHEDVPHILIGGANGQLKGGRHITYPTKTIPTGNLLLSVLDRFDIHLDSIGDSTGRLVEL</sequence>
<dbReference type="InterPro" id="IPR011447">
    <property type="entry name" value="DUF1552"/>
</dbReference>
<dbReference type="AlphaFoldDB" id="Q4JIN7"/>
<feature type="signal peptide" evidence="1">
    <location>
        <begin position="1"/>
        <end position="32"/>
    </location>
</feature>
<reference evidence="2" key="2">
    <citation type="journal article" date="2005" name="J. Bacteriol.">
        <title>MtdC, a novel class of methylene tetrahydromethanopterin dehydrogenases.</title>
        <authorList>
            <person name="Vorholt J.A."/>
            <person name="Kalyuzhnaya M.G."/>
            <person name="Hagemeier C.H."/>
            <person name="Lidstrom M.E."/>
            <person name="Chistoserdova L."/>
        </authorList>
    </citation>
    <scope>NUCLEOTIDE SEQUENCE</scope>
</reference>
<reference evidence="2" key="1">
    <citation type="journal article" date="2005" name="Appl. Environ. Microbiol.">
        <title>Highly divergent genes for methanopterin-linked C1 transfer reactions in Lake Washington, assessed via metagenomic analysis and mRNA detection.</title>
        <authorList>
            <person name="Kalyuzhnaya M.G."/>
            <person name="Bowerman S."/>
            <person name="Nercessian O."/>
            <person name="Lidstrom M.E."/>
            <person name="Chistoserdova L."/>
        </authorList>
    </citation>
    <scope>NUCLEOTIDE SEQUENCE</scope>
</reference>
<evidence type="ECO:0000256" key="1">
    <source>
        <dbReference type="SAM" id="SignalP"/>
    </source>
</evidence>
<protein>
    <recommendedName>
        <fullName evidence="3">DUF1552 domain-containing protein</fullName>
    </recommendedName>
</protein>
<evidence type="ECO:0008006" key="3">
    <source>
        <dbReference type="Google" id="ProtNLM"/>
    </source>
</evidence>
<feature type="chain" id="PRO_5004239228" description="DUF1552 domain-containing protein" evidence="1">
    <location>
        <begin position="33"/>
        <end position="456"/>
    </location>
</feature>
<evidence type="ECO:0000313" key="2">
    <source>
        <dbReference type="EMBL" id="AAY89277.1"/>
    </source>
</evidence>
<name>Q4JIN7_9BACT</name>
<dbReference type="EMBL" id="DQ084250">
    <property type="protein sequence ID" value="AAY89277.1"/>
    <property type="molecule type" value="Genomic_DNA"/>
</dbReference>
<dbReference type="Pfam" id="PF07586">
    <property type="entry name" value="HXXSHH"/>
    <property type="match status" value="1"/>
</dbReference>
<dbReference type="InterPro" id="IPR006311">
    <property type="entry name" value="TAT_signal"/>
</dbReference>
<dbReference type="PROSITE" id="PS51318">
    <property type="entry name" value="TAT"/>
    <property type="match status" value="1"/>
</dbReference>